<keyword evidence="3" id="KW-0597">Phosphoprotein</keyword>
<keyword evidence="2" id="KW-0217">Developmental protein</keyword>
<dbReference type="WBParaSite" id="PSAMB.scaffold2064size45355.g16354.t1">
    <property type="protein sequence ID" value="PSAMB.scaffold2064size45355.g16354.t1"/>
    <property type="gene ID" value="PSAMB.scaffold2064size45355.g16354"/>
</dbReference>
<accession>A0A914VJY7</accession>
<dbReference type="Gene3D" id="1.10.510.10">
    <property type="entry name" value="Transferase(Phosphotransferase) domain 1"/>
    <property type="match status" value="1"/>
</dbReference>
<evidence type="ECO:0000256" key="9">
    <source>
        <dbReference type="ARBA" id="ARBA00022871"/>
    </source>
</evidence>
<dbReference type="Pfam" id="PF00069">
    <property type="entry name" value="Pkinase"/>
    <property type="match status" value="1"/>
</dbReference>
<dbReference type="InterPro" id="IPR000719">
    <property type="entry name" value="Prot_kinase_dom"/>
</dbReference>
<dbReference type="SUPFAM" id="SSF56112">
    <property type="entry name" value="Protein kinase-like (PK-like)"/>
    <property type="match status" value="1"/>
</dbReference>
<organism evidence="11 12">
    <name type="scientific">Plectus sambesii</name>
    <dbReference type="NCBI Taxonomy" id="2011161"/>
    <lineage>
        <taxon>Eukaryota</taxon>
        <taxon>Metazoa</taxon>
        <taxon>Ecdysozoa</taxon>
        <taxon>Nematoda</taxon>
        <taxon>Chromadorea</taxon>
        <taxon>Plectida</taxon>
        <taxon>Plectina</taxon>
        <taxon>Plectoidea</taxon>
        <taxon>Plectidae</taxon>
        <taxon>Plectus</taxon>
    </lineage>
</organism>
<sequence length="129" mass="14373">MKNEDLSATFCGSKSYSAPEILTGSRYSPLKADVWSLGVIAFVLVTNRMPFNERVPSNSVIVEAQRARTYRYSRRLHISATCQKTIDAMLTFDWRKRPSVVDIARSEWFALSDQPALPTAAGDSVISPS</sequence>
<evidence type="ECO:0000256" key="3">
    <source>
        <dbReference type="ARBA" id="ARBA00022553"/>
    </source>
</evidence>
<proteinExistence type="predicted"/>
<evidence type="ECO:0000256" key="2">
    <source>
        <dbReference type="ARBA" id="ARBA00022473"/>
    </source>
</evidence>
<keyword evidence="4" id="KW-0479">Metal-binding</keyword>
<dbReference type="InterPro" id="IPR011009">
    <property type="entry name" value="Kinase-like_dom_sf"/>
</dbReference>
<reference evidence="12" key="1">
    <citation type="submission" date="2022-11" db="UniProtKB">
        <authorList>
            <consortium name="WormBaseParasite"/>
        </authorList>
    </citation>
    <scope>IDENTIFICATION</scope>
</reference>
<comment type="cofactor">
    <cofactor evidence="1">
        <name>Mg(2+)</name>
        <dbReference type="ChEBI" id="CHEBI:18420"/>
    </cofactor>
</comment>
<evidence type="ECO:0000259" key="10">
    <source>
        <dbReference type="PROSITE" id="PS50011"/>
    </source>
</evidence>
<evidence type="ECO:0000313" key="11">
    <source>
        <dbReference type="Proteomes" id="UP000887566"/>
    </source>
</evidence>
<keyword evidence="11" id="KW-1185">Reference proteome</keyword>
<dbReference type="GO" id="GO:0007283">
    <property type="term" value="P:spermatogenesis"/>
    <property type="evidence" value="ECO:0007669"/>
    <property type="project" value="UniProtKB-KW"/>
</dbReference>
<evidence type="ECO:0000256" key="6">
    <source>
        <dbReference type="ARBA" id="ARBA00022782"/>
    </source>
</evidence>
<keyword evidence="8" id="KW-0460">Magnesium</keyword>
<dbReference type="GO" id="GO:0005524">
    <property type="term" value="F:ATP binding"/>
    <property type="evidence" value="ECO:0007669"/>
    <property type="project" value="UniProtKB-KW"/>
</dbReference>
<evidence type="ECO:0000256" key="4">
    <source>
        <dbReference type="ARBA" id="ARBA00022723"/>
    </source>
</evidence>
<dbReference type="GO" id="GO:0050321">
    <property type="term" value="F:tau-protein kinase activity"/>
    <property type="evidence" value="ECO:0007669"/>
    <property type="project" value="TreeGrafter"/>
</dbReference>
<dbReference type="Proteomes" id="UP000887566">
    <property type="component" value="Unplaced"/>
</dbReference>
<keyword evidence="9" id="KW-0744">Spermatogenesis</keyword>
<keyword evidence="7" id="KW-0067">ATP-binding</keyword>
<keyword evidence="5" id="KW-0547">Nucleotide-binding</keyword>
<evidence type="ECO:0000256" key="1">
    <source>
        <dbReference type="ARBA" id="ARBA00001946"/>
    </source>
</evidence>
<evidence type="ECO:0000256" key="7">
    <source>
        <dbReference type="ARBA" id="ARBA00022840"/>
    </source>
</evidence>
<dbReference type="PROSITE" id="PS50011">
    <property type="entry name" value="PROTEIN_KINASE_DOM"/>
    <property type="match status" value="1"/>
</dbReference>
<evidence type="ECO:0000256" key="5">
    <source>
        <dbReference type="ARBA" id="ARBA00022741"/>
    </source>
</evidence>
<keyword evidence="6" id="KW-0221">Differentiation</keyword>
<dbReference type="PANTHER" id="PTHR24346:SF102">
    <property type="entry name" value="TESTIS-SPECIFIC SERINE_THREONINE-PROTEIN KINASE 1"/>
    <property type="match status" value="1"/>
</dbReference>
<dbReference type="GO" id="GO:0030154">
    <property type="term" value="P:cell differentiation"/>
    <property type="evidence" value="ECO:0007669"/>
    <property type="project" value="UniProtKB-KW"/>
</dbReference>
<feature type="domain" description="Protein kinase" evidence="10">
    <location>
        <begin position="1"/>
        <end position="109"/>
    </location>
</feature>
<evidence type="ECO:0000313" key="12">
    <source>
        <dbReference type="WBParaSite" id="PSAMB.scaffold2064size45355.g16354.t1"/>
    </source>
</evidence>
<dbReference type="GO" id="GO:0046872">
    <property type="term" value="F:metal ion binding"/>
    <property type="evidence" value="ECO:0007669"/>
    <property type="project" value="UniProtKB-KW"/>
</dbReference>
<dbReference type="GO" id="GO:0005737">
    <property type="term" value="C:cytoplasm"/>
    <property type="evidence" value="ECO:0007669"/>
    <property type="project" value="TreeGrafter"/>
</dbReference>
<dbReference type="GO" id="GO:0035556">
    <property type="term" value="P:intracellular signal transduction"/>
    <property type="evidence" value="ECO:0007669"/>
    <property type="project" value="TreeGrafter"/>
</dbReference>
<protein>
    <submittedName>
        <fullName evidence="12">Protein kinase domain-containing protein</fullName>
    </submittedName>
</protein>
<dbReference type="PANTHER" id="PTHR24346">
    <property type="entry name" value="MAP/MICROTUBULE AFFINITY-REGULATING KINASE"/>
    <property type="match status" value="1"/>
</dbReference>
<evidence type="ECO:0000256" key="8">
    <source>
        <dbReference type="ARBA" id="ARBA00022842"/>
    </source>
</evidence>
<dbReference type="GO" id="GO:0000226">
    <property type="term" value="P:microtubule cytoskeleton organization"/>
    <property type="evidence" value="ECO:0007669"/>
    <property type="project" value="TreeGrafter"/>
</dbReference>
<name>A0A914VJY7_9BILA</name>
<dbReference type="AlphaFoldDB" id="A0A914VJY7"/>